<dbReference type="AlphaFoldDB" id="A0A1X2HHB7"/>
<feature type="compositionally biased region" description="Polar residues" evidence="1">
    <location>
        <begin position="45"/>
        <end position="58"/>
    </location>
</feature>
<organism evidence="2 3">
    <name type="scientific">Syncephalastrum racemosum</name>
    <name type="common">Filamentous fungus</name>
    <dbReference type="NCBI Taxonomy" id="13706"/>
    <lineage>
        <taxon>Eukaryota</taxon>
        <taxon>Fungi</taxon>
        <taxon>Fungi incertae sedis</taxon>
        <taxon>Mucoromycota</taxon>
        <taxon>Mucoromycotina</taxon>
        <taxon>Mucoromycetes</taxon>
        <taxon>Mucorales</taxon>
        <taxon>Syncephalastraceae</taxon>
        <taxon>Syncephalastrum</taxon>
    </lineage>
</organism>
<dbReference type="OrthoDB" id="10044938at2759"/>
<feature type="compositionally biased region" description="Low complexity" evidence="1">
    <location>
        <begin position="409"/>
        <end position="429"/>
    </location>
</feature>
<comment type="caution">
    <text evidence="2">The sequence shown here is derived from an EMBL/GenBank/DDBJ whole genome shotgun (WGS) entry which is preliminary data.</text>
</comment>
<feature type="region of interest" description="Disordered" evidence="1">
    <location>
        <begin position="219"/>
        <end position="267"/>
    </location>
</feature>
<feature type="region of interest" description="Disordered" evidence="1">
    <location>
        <begin position="1"/>
        <end position="97"/>
    </location>
</feature>
<name>A0A1X2HHB7_SYNRA</name>
<feature type="compositionally biased region" description="Basic and acidic residues" evidence="1">
    <location>
        <begin position="76"/>
        <end position="86"/>
    </location>
</feature>
<dbReference type="Proteomes" id="UP000242180">
    <property type="component" value="Unassembled WGS sequence"/>
</dbReference>
<evidence type="ECO:0000313" key="3">
    <source>
        <dbReference type="Proteomes" id="UP000242180"/>
    </source>
</evidence>
<keyword evidence="3" id="KW-1185">Reference proteome</keyword>
<feature type="compositionally biased region" description="Polar residues" evidence="1">
    <location>
        <begin position="490"/>
        <end position="502"/>
    </location>
</feature>
<feature type="compositionally biased region" description="Low complexity" evidence="1">
    <location>
        <begin position="235"/>
        <end position="249"/>
    </location>
</feature>
<feature type="compositionally biased region" description="Gly residues" evidence="1">
    <location>
        <begin position="25"/>
        <end position="34"/>
    </location>
</feature>
<feature type="compositionally biased region" description="Polar residues" evidence="1">
    <location>
        <begin position="224"/>
        <end position="233"/>
    </location>
</feature>
<dbReference type="EMBL" id="MCGN01000003">
    <property type="protein sequence ID" value="ORY98505.1"/>
    <property type="molecule type" value="Genomic_DNA"/>
</dbReference>
<feature type="compositionally biased region" description="Polar residues" evidence="1">
    <location>
        <begin position="253"/>
        <end position="263"/>
    </location>
</feature>
<feature type="region of interest" description="Disordered" evidence="1">
    <location>
        <begin position="292"/>
        <end position="311"/>
    </location>
</feature>
<evidence type="ECO:0000313" key="2">
    <source>
        <dbReference type="EMBL" id="ORY98505.1"/>
    </source>
</evidence>
<protein>
    <submittedName>
        <fullName evidence="2">Uncharacterized protein</fullName>
    </submittedName>
</protein>
<gene>
    <name evidence="2" type="ORF">BCR43DRAFT_195786</name>
</gene>
<feature type="region of interest" description="Disordered" evidence="1">
    <location>
        <begin position="458"/>
        <end position="514"/>
    </location>
</feature>
<sequence>MSKGYYGSSDVSTSYDHRGIRGRASGRGGRGGASRGSANGYHSPRMTSQEAPPQSHSVPSAPLYPSHFQSHSSPHARAESGEKEKVSSPPSLVPLPRRHGQAVPVVQIVAWDDAEPTFVDYIEDAFRSLSVRVHALNLKHGQVSQDEIVKHLVKEGVMALVTVLPGMEIEQHVTLQVFQPDEQAGPGSFHFDEYEKIQVEDCTAVVEQLCETQKVLQDKMNVDQPPSTASNPDQPAYRSSPASLASSLRDLTTGDQPTPTISPHTAPLSAPMLASAFQAPVFSPVTAAQAPTAPSVSLPVNPPTSTTPAAPQPAISSALPAVLSAVQGLDLYSLDQNTLSSLIAAAQGLVNSQSQAAATPPVTNTQSLPAAAGPLPTSVIAQQPTLEAQPYVQQVSQVPLEQRQPFIQPAEQQQPQQLQQQQQHQQLPPQISPDPTALLSNPMIQQLLASMNRSSVSANGAPAAHETPAVHSGQAAVPQYNPQAPGLFPTATQTAISTNSAPTFDAQASVPQSR</sequence>
<accession>A0A1X2HHB7</accession>
<dbReference type="STRING" id="13706.A0A1X2HHB7"/>
<proteinExistence type="predicted"/>
<evidence type="ECO:0000256" key="1">
    <source>
        <dbReference type="SAM" id="MobiDB-lite"/>
    </source>
</evidence>
<reference evidence="2 3" key="1">
    <citation type="submission" date="2016-07" db="EMBL/GenBank/DDBJ databases">
        <title>Pervasive Adenine N6-methylation of Active Genes in Fungi.</title>
        <authorList>
            <consortium name="DOE Joint Genome Institute"/>
            <person name="Mondo S.J."/>
            <person name="Dannebaum R.O."/>
            <person name="Kuo R.C."/>
            <person name="Labutti K."/>
            <person name="Haridas S."/>
            <person name="Kuo A."/>
            <person name="Salamov A."/>
            <person name="Ahrendt S.R."/>
            <person name="Lipzen A."/>
            <person name="Sullivan W."/>
            <person name="Andreopoulos W.B."/>
            <person name="Clum A."/>
            <person name="Lindquist E."/>
            <person name="Daum C."/>
            <person name="Ramamoorthy G.K."/>
            <person name="Gryganskyi A."/>
            <person name="Culley D."/>
            <person name="Magnuson J.K."/>
            <person name="James T.Y."/>
            <person name="O'Malley M.A."/>
            <person name="Stajich J.E."/>
            <person name="Spatafora J.W."/>
            <person name="Visel A."/>
            <person name="Grigoriev I.V."/>
        </authorList>
    </citation>
    <scope>NUCLEOTIDE SEQUENCE [LARGE SCALE GENOMIC DNA]</scope>
    <source>
        <strain evidence="2 3">NRRL 2496</strain>
    </source>
</reference>
<dbReference type="InParanoid" id="A0A1X2HHB7"/>
<feature type="region of interest" description="Disordered" evidence="1">
    <location>
        <begin position="409"/>
        <end position="438"/>
    </location>
</feature>